<accession>A0ACB8Z1J2</accession>
<dbReference type="EMBL" id="CM042017">
    <property type="protein sequence ID" value="KAI3691498.1"/>
    <property type="molecule type" value="Genomic_DNA"/>
</dbReference>
<sequence>MAFKGSLLKAEEGGFRVTDCSGCRRHHRWRSISNPFETHQRSIDSAVRDSSGTKSGESRSRFIRWRIDMKSFKEGRSRWHQYTPLSFFSVSVASCSIYTIVVLQAKNSISGSDGKNGVAPPSSFSACV</sequence>
<evidence type="ECO:0000313" key="1">
    <source>
        <dbReference type="EMBL" id="KAI3691498.1"/>
    </source>
</evidence>
<keyword evidence="2" id="KW-1185">Reference proteome</keyword>
<proteinExistence type="predicted"/>
<organism evidence="1 2">
    <name type="scientific">Cichorium intybus</name>
    <name type="common">Chicory</name>
    <dbReference type="NCBI Taxonomy" id="13427"/>
    <lineage>
        <taxon>Eukaryota</taxon>
        <taxon>Viridiplantae</taxon>
        <taxon>Streptophyta</taxon>
        <taxon>Embryophyta</taxon>
        <taxon>Tracheophyta</taxon>
        <taxon>Spermatophyta</taxon>
        <taxon>Magnoliopsida</taxon>
        <taxon>eudicotyledons</taxon>
        <taxon>Gunneridae</taxon>
        <taxon>Pentapetalae</taxon>
        <taxon>asterids</taxon>
        <taxon>campanulids</taxon>
        <taxon>Asterales</taxon>
        <taxon>Asteraceae</taxon>
        <taxon>Cichorioideae</taxon>
        <taxon>Cichorieae</taxon>
        <taxon>Cichoriinae</taxon>
        <taxon>Cichorium</taxon>
    </lineage>
</organism>
<name>A0ACB8Z1J2_CICIN</name>
<dbReference type="Proteomes" id="UP001055811">
    <property type="component" value="Linkage Group LG09"/>
</dbReference>
<reference evidence="2" key="1">
    <citation type="journal article" date="2022" name="Mol. Ecol. Resour.">
        <title>The genomes of chicory, endive, great burdock and yacon provide insights into Asteraceae palaeo-polyploidization history and plant inulin production.</title>
        <authorList>
            <person name="Fan W."/>
            <person name="Wang S."/>
            <person name="Wang H."/>
            <person name="Wang A."/>
            <person name="Jiang F."/>
            <person name="Liu H."/>
            <person name="Zhao H."/>
            <person name="Xu D."/>
            <person name="Zhang Y."/>
        </authorList>
    </citation>
    <scope>NUCLEOTIDE SEQUENCE [LARGE SCALE GENOMIC DNA]</scope>
    <source>
        <strain evidence="2">cv. Punajuju</strain>
    </source>
</reference>
<gene>
    <name evidence="1" type="ORF">L2E82_49860</name>
</gene>
<evidence type="ECO:0000313" key="2">
    <source>
        <dbReference type="Proteomes" id="UP001055811"/>
    </source>
</evidence>
<protein>
    <submittedName>
        <fullName evidence="1">Uncharacterized protein</fullName>
    </submittedName>
</protein>
<comment type="caution">
    <text evidence="1">The sequence shown here is derived from an EMBL/GenBank/DDBJ whole genome shotgun (WGS) entry which is preliminary data.</text>
</comment>
<reference evidence="1 2" key="2">
    <citation type="journal article" date="2022" name="Mol. Ecol. Resour.">
        <title>The genomes of chicory, endive, great burdock and yacon provide insights into Asteraceae paleo-polyploidization history and plant inulin production.</title>
        <authorList>
            <person name="Fan W."/>
            <person name="Wang S."/>
            <person name="Wang H."/>
            <person name="Wang A."/>
            <person name="Jiang F."/>
            <person name="Liu H."/>
            <person name="Zhao H."/>
            <person name="Xu D."/>
            <person name="Zhang Y."/>
        </authorList>
    </citation>
    <scope>NUCLEOTIDE SEQUENCE [LARGE SCALE GENOMIC DNA]</scope>
    <source>
        <strain evidence="2">cv. Punajuju</strain>
        <tissue evidence="1">Leaves</tissue>
    </source>
</reference>